<dbReference type="InterPro" id="IPR012337">
    <property type="entry name" value="RNaseH-like_sf"/>
</dbReference>
<dbReference type="PATRIC" id="fig|1423802.4.peg.566"/>
<dbReference type="Pfam" id="PF00270">
    <property type="entry name" value="DEAD"/>
    <property type="match status" value="1"/>
</dbReference>
<dbReference type="PANTHER" id="PTHR30231:SF41">
    <property type="entry name" value="DNA POLYMERASE III SUBUNIT EPSILON"/>
    <property type="match status" value="1"/>
</dbReference>
<dbReference type="SUPFAM" id="SSF52540">
    <property type="entry name" value="P-loop containing nucleoside triphosphate hydrolases"/>
    <property type="match status" value="1"/>
</dbReference>
<dbReference type="SUPFAM" id="SSF53098">
    <property type="entry name" value="Ribonuclease H-like"/>
    <property type="match status" value="1"/>
</dbReference>
<dbReference type="InterPro" id="IPR011545">
    <property type="entry name" value="DEAD/DEAH_box_helicase_dom"/>
</dbReference>
<evidence type="ECO:0000256" key="3">
    <source>
        <dbReference type="ARBA" id="ARBA00022705"/>
    </source>
</evidence>
<dbReference type="GO" id="GO:0003887">
    <property type="term" value="F:DNA-directed DNA polymerase activity"/>
    <property type="evidence" value="ECO:0007669"/>
    <property type="project" value="UniProtKB-KW"/>
</dbReference>
<dbReference type="SMART" id="SM00487">
    <property type="entry name" value="DEXDc"/>
    <property type="match status" value="1"/>
</dbReference>
<keyword evidence="6 10" id="KW-0378">Hydrolase</keyword>
<evidence type="ECO:0000256" key="9">
    <source>
        <dbReference type="ARBA" id="ARBA00022932"/>
    </source>
</evidence>
<dbReference type="SMART" id="SM00479">
    <property type="entry name" value="EXOIII"/>
    <property type="match status" value="1"/>
</dbReference>
<comment type="function">
    <text evidence="10 11">3'-5' exonuclease.</text>
</comment>
<dbReference type="InterPro" id="IPR013520">
    <property type="entry name" value="Ribonucl_H"/>
</dbReference>
<dbReference type="PANTHER" id="PTHR30231">
    <property type="entry name" value="DNA POLYMERASE III SUBUNIT EPSILON"/>
    <property type="match status" value="1"/>
</dbReference>
<evidence type="ECO:0000256" key="2">
    <source>
        <dbReference type="ARBA" id="ARBA00022695"/>
    </source>
</evidence>
<evidence type="ECO:0000256" key="11">
    <source>
        <dbReference type="RuleBase" id="RU364106"/>
    </source>
</evidence>
<keyword evidence="14" id="KW-1185">Reference proteome</keyword>
<dbReference type="GO" id="GO:0004386">
    <property type="term" value="F:helicase activity"/>
    <property type="evidence" value="ECO:0007669"/>
    <property type="project" value="UniProtKB-KW"/>
</dbReference>
<proteinExistence type="inferred from homology"/>
<keyword evidence="8 10" id="KW-0067">ATP-binding</keyword>
<gene>
    <name evidence="10 11" type="primary">dinG</name>
    <name evidence="13" type="ORF">FC56_GL000556</name>
</gene>
<keyword evidence="3" id="KW-0235">DNA replication</keyword>
<evidence type="ECO:0000256" key="1">
    <source>
        <dbReference type="ARBA" id="ARBA00022679"/>
    </source>
</evidence>
<feature type="domain" description="Helicase ATP-binding" evidence="12">
    <location>
        <begin position="246"/>
        <end position="539"/>
    </location>
</feature>
<keyword evidence="2" id="KW-0548">Nucleotidyltransferase</keyword>
<feature type="short sequence motif" description="DEAH box" evidence="10">
    <location>
        <begin position="463"/>
        <end position="466"/>
    </location>
</feature>
<dbReference type="InterPro" id="IPR027417">
    <property type="entry name" value="P-loop_NTPase"/>
</dbReference>
<dbReference type="PROSITE" id="PS51193">
    <property type="entry name" value="HELICASE_ATP_BIND_2"/>
    <property type="match status" value="1"/>
</dbReference>
<feature type="binding site" evidence="10">
    <location>
        <begin position="286"/>
        <end position="293"/>
    </location>
    <ligand>
        <name>ATP</name>
        <dbReference type="ChEBI" id="CHEBI:30616"/>
    </ligand>
</feature>
<dbReference type="Pfam" id="PF13307">
    <property type="entry name" value="Helicase_C_2"/>
    <property type="match status" value="1"/>
</dbReference>
<dbReference type="SMART" id="SM00491">
    <property type="entry name" value="HELICc2"/>
    <property type="match status" value="1"/>
</dbReference>
<dbReference type="Proteomes" id="UP000051256">
    <property type="component" value="Unassembled WGS sequence"/>
</dbReference>
<dbReference type="InterPro" id="IPR014013">
    <property type="entry name" value="Helic_SF1/SF2_ATP-bd_DinG/Rad3"/>
</dbReference>
<name>A0A0R2CPZ4_9LACO</name>
<dbReference type="GO" id="GO:0016818">
    <property type="term" value="F:hydrolase activity, acting on acid anhydrides, in phosphorus-containing anhydrides"/>
    <property type="evidence" value="ECO:0007669"/>
    <property type="project" value="InterPro"/>
</dbReference>
<keyword evidence="13" id="KW-0347">Helicase</keyword>
<dbReference type="AlphaFoldDB" id="A0A0R2CPZ4"/>
<dbReference type="EMBL" id="AYZR01000008">
    <property type="protein sequence ID" value="KRM93837.1"/>
    <property type="molecule type" value="Genomic_DNA"/>
</dbReference>
<dbReference type="InterPro" id="IPR006310">
    <property type="entry name" value="DinG"/>
</dbReference>
<sequence length="943" mass="107302">MNSQTVFAVVDLETTGTDLHAENRIIQFSCSLVQNQQIIKTFSTDINPERSIGYRITQLTGISAERVASAPTFDQVAAQIFQLLNDTVFVAHNVNFDFPFLNMELQRAGYPELDNLAVDTVTMSQILLPTLTSYRLQDLSAYFNIHHLQPHSADSDATATARLLTVLINQLHQLPTVTLSQIVNLNPDLPWETMTVFKDELDNRTEDDSRLADHLILHHGIVLRKREKVLKSQIPEDAKYPKTTAAKTKLLVNLDVRPEQNKMMNLIYNNYAATKVHPAQNLVIEAPTGIGKSLGYTLPLSYLSRPHKQVIISTSTTYLQEQLKEQALPLLNDILPFPVIAAVLKGNKHYIDLTKFMEQLAIYDNSAQTKFVKSQILVWLTETQTGDLDELHLNAEQVPFLNSIKHDGVKWLDKQSAFYSDDFLRYALAQAKRADFVIINHDYLLNNTAKFAELPEKPYLVIDEAQDFADRAARISQKHIRLFDGIATYNKIIAMWQNNHDSQIKELVGSDLSVQSVVVDILNRLDGVKLSLNQLIDQTFNRFVAHRRLHSREENFEWLIPNNLLQNFLGEQLVLISQLAEATNKLPKMLERLKKRLNQVLNTANPTDAVKLTKFVDLIQQLVTYLTDLMDALNINATTLNERVYWISVNSAKDPLTIRLSFGISPDVQFLANNVYPFFEPVTFTGATLLPSKKSQYTFNSLQIKPEETKVRRMKSEYSAASKAKIFLVDDFATGKVDSPEFSEFLAHSIMEIFQKSQRQTLVLFNSLAMIRSVYQIMHQEGFTANNLVLAQGVHGTATRVSRRFIHNEPALLLGANTFWQGVDFPGHLLENLVIAQLPFDSPEDPYNHARYSIAKRQGHNPFYSITIPRTTLKLRQGIGRLLRTPNDFGTIYVLDPRLLTRHYGETIIANLRTDIPIQRINLAQAVNQMEQFFAKQPINRKD</sequence>
<dbReference type="InterPro" id="IPR006054">
    <property type="entry name" value="DnaQ"/>
</dbReference>
<dbReference type="InterPro" id="IPR036397">
    <property type="entry name" value="RNaseH_sf"/>
</dbReference>
<accession>A0A0R2CPZ4</accession>
<evidence type="ECO:0000256" key="10">
    <source>
        <dbReference type="HAMAP-Rule" id="MF_02206"/>
    </source>
</evidence>
<dbReference type="Gene3D" id="3.40.50.300">
    <property type="entry name" value="P-loop containing nucleotide triphosphate hydrolases"/>
    <property type="match status" value="2"/>
</dbReference>
<keyword evidence="7 10" id="KW-0269">Exonuclease</keyword>
<dbReference type="NCBIfam" id="TIGR00573">
    <property type="entry name" value="dnaq"/>
    <property type="match status" value="1"/>
</dbReference>
<dbReference type="GO" id="GO:0008408">
    <property type="term" value="F:3'-5' exonuclease activity"/>
    <property type="evidence" value="ECO:0007669"/>
    <property type="project" value="UniProtKB-UniRule"/>
</dbReference>
<dbReference type="RefSeq" id="WP_056978332.1">
    <property type="nucleotide sequence ID" value="NZ_AYZR01000008.1"/>
</dbReference>
<evidence type="ECO:0000313" key="14">
    <source>
        <dbReference type="Proteomes" id="UP000051256"/>
    </source>
</evidence>
<comment type="similarity">
    <text evidence="10 11">Belongs to the helicase family. DinG subfamily. Type 2 sub-subfamily.</text>
</comment>
<comment type="caution">
    <text evidence="13">The sequence shown here is derived from an EMBL/GenBank/DDBJ whole genome shotgun (WGS) entry which is preliminary data.</text>
</comment>
<dbReference type="HAMAP" id="MF_02206">
    <property type="entry name" value="DinG_exonucl"/>
    <property type="match status" value="1"/>
</dbReference>
<dbReference type="EC" id="3.1.-.-" evidence="10 11"/>
<organism evidence="13 14">
    <name type="scientific">Lentilactobacillus senioris DSM 24302 = JCM 17472</name>
    <dbReference type="NCBI Taxonomy" id="1423802"/>
    <lineage>
        <taxon>Bacteria</taxon>
        <taxon>Bacillati</taxon>
        <taxon>Bacillota</taxon>
        <taxon>Bacilli</taxon>
        <taxon>Lactobacillales</taxon>
        <taxon>Lactobacillaceae</taxon>
        <taxon>Lentilactobacillus</taxon>
    </lineage>
</organism>
<dbReference type="STRING" id="1423802.FC56_GL000556"/>
<dbReference type="InterPro" id="IPR014001">
    <property type="entry name" value="Helicase_ATP-bd"/>
</dbReference>
<dbReference type="NCBIfam" id="TIGR01407">
    <property type="entry name" value="dinG_rel"/>
    <property type="match status" value="1"/>
</dbReference>
<dbReference type="Gene3D" id="3.30.420.10">
    <property type="entry name" value="Ribonuclease H-like superfamily/Ribonuclease H"/>
    <property type="match status" value="1"/>
</dbReference>
<dbReference type="CDD" id="cd06127">
    <property type="entry name" value="DEDDh"/>
    <property type="match status" value="1"/>
</dbReference>
<dbReference type="GO" id="GO:0005524">
    <property type="term" value="F:ATP binding"/>
    <property type="evidence" value="ECO:0007669"/>
    <property type="project" value="UniProtKB-UniRule"/>
</dbReference>
<dbReference type="Pfam" id="PF00929">
    <property type="entry name" value="RNase_T"/>
    <property type="match status" value="1"/>
</dbReference>
<keyword evidence="1" id="KW-0808">Transferase</keyword>
<evidence type="ECO:0000256" key="4">
    <source>
        <dbReference type="ARBA" id="ARBA00022722"/>
    </source>
</evidence>
<evidence type="ECO:0000313" key="13">
    <source>
        <dbReference type="EMBL" id="KRM93837.1"/>
    </source>
</evidence>
<dbReference type="FunFam" id="3.30.420.10:FF:000045">
    <property type="entry name" value="3'-5' exonuclease DinG"/>
    <property type="match status" value="1"/>
</dbReference>
<keyword evidence="4 10" id="KW-0540">Nuclease</keyword>
<evidence type="ECO:0000256" key="6">
    <source>
        <dbReference type="ARBA" id="ARBA00022801"/>
    </source>
</evidence>
<dbReference type="GO" id="GO:0005829">
    <property type="term" value="C:cytosol"/>
    <property type="evidence" value="ECO:0007669"/>
    <property type="project" value="TreeGrafter"/>
</dbReference>
<evidence type="ECO:0000256" key="7">
    <source>
        <dbReference type="ARBA" id="ARBA00022839"/>
    </source>
</evidence>
<dbReference type="GO" id="GO:0045004">
    <property type="term" value="P:DNA replication proofreading"/>
    <property type="evidence" value="ECO:0007669"/>
    <property type="project" value="TreeGrafter"/>
</dbReference>
<dbReference type="InterPro" id="IPR006555">
    <property type="entry name" value="ATP-dep_Helicase_C"/>
</dbReference>
<keyword evidence="9" id="KW-0239">DNA-directed DNA polymerase</keyword>
<dbReference type="GO" id="GO:0003677">
    <property type="term" value="F:DNA binding"/>
    <property type="evidence" value="ECO:0007669"/>
    <property type="project" value="InterPro"/>
</dbReference>
<keyword evidence="5 10" id="KW-0547">Nucleotide-binding</keyword>
<reference evidence="13 14" key="1">
    <citation type="journal article" date="2015" name="Genome Announc.">
        <title>Expanding the biotechnology potential of lactobacilli through comparative genomics of 213 strains and associated genera.</title>
        <authorList>
            <person name="Sun Z."/>
            <person name="Harris H.M."/>
            <person name="McCann A."/>
            <person name="Guo C."/>
            <person name="Argimon S."/>
            <person name="Zhang W."/>
            <person name="Yang X."/>
            <person name="Jeffery I.B."/>
            <person name="Cooney J.C."/>
            <person name="Kagawa T.F."/>
            <person name="Liu W."/>
            <person name="Song Y."/>
            <person name="Salvetti E."/>
            <person name="Wrobel A."/>
            <person name="Rasinkangas P."/>
            <person name="Parkhill J."/>
            <person name="Rea M.C."/>
            <person name="O'Sullivan O."/>
            <person name="Ritari J."/>
            <person name="Douillard F.P."/>
            <person name="Paul Ross R."/>
            <person name="Yang R."/>
            <person name="Briner A.E."/>
            <person name="Felis G.E."/>
            <person name="de Vos W.M."/>
            <person name="Barrangou R."/>
            <person name="Klaenhammer T.R."/>
            <person name="Caufield P.W."/>
            <person name="Cui Y."/>
            <person name="Zhang H."/>
            <person name="O'Toole P.W."/>
        </authorList>
    </citation>
    <scope>NUCLEOTIDE SEQUENCE [LARGE SCALE GENOMIC DNA]</scope>
    <source>
        <strain evidence="13 14">DSM 24302</strain>
    </source>
</reference>
<evidence type="ECO:0000259" key="12">
    <source>
        <dbReference type="PROSITE" id="PS51193"/>
    </source>
</evidence>
<evidence type="ECO:0000256" key="5">
    <source>
        <dbReference type="ARBA" id="ARBA00022741"/>
    </source>
</evidence>
<protein>
    <recommendedName>
        <fullName evidence="10 11">3'-5' exonuclease DinG</fullName>
        <ecNumber evidence="10 11">3.1.-.-</ecNumber>
    </recommendedName>
</protein>
<evidence type="ECO:0000256" key="8">
    <source>
        <dbReference type="ARBA" id="ARBA00022840"/>
    </source>
</evidence>